<keyword evidence="4" id="KW-0732">Signal</keyword>
<dbReference type="InterPro" id="IPR006059">
    <property type="entry name" value="SBP"/>
</dbReference>
<name>A0A916ZRH7_9HYPH</name>
<dbReference type="PANTHER" id="PTHR43649">
    <property type="entry name" value="ARABINOSE-BINDING PROTEIN-RELATED"/>
    <property type="match status" value="1"/>
</dbReference>
<dbReference type="Pfam" id="PF13416">
    <property type="entry name" value="SBP_bac_8"/>
    <property type="match status" value="1"/>
</dbReference>
<feature type="chain" id="PRO_5037080320" evidence="4">
    <location>
        <begin position="39"/>
        <end position="452"/>
    </location>
</feature>
<reference evidence="5" key="2">
    <citation type="submission" date="2020-09" db="EMBL/GenBank/DDBJ databases">
        <authorList>
            <person name="Sun Q."/>
            <person name="Zhou Y."/>
        </authorList>
    </citation>
    <scope>NUCLEOTIDE SEQUENCE</scope>
    <source>
        <strain evidence="5">CGMCC 1.15367</strain>
    </source>
</reference>
<organism evidence="5 6">
    <name type="scientific">Aureimonas endophytica</name>
    <dbReference type="NCBI Taxonomy" id="2027858"/>
    <lineage>
        <taxon>Bacteria</taxon>
        <taxon>Pseudomonadati</taxon>
        <taxon>Pseudomonadota</taxon>
        <taxon>Alphaproteobacteria</taxon>
        <taxon>Hyphomicrobiales</taxon>
        <taxon>Aurantimonadaceae</taxon>
        <taxon>Aureimonas</taxon>
    </lineage>
</organism>
<gene>
    <name evidence="5" type="ORF">GCM10011390_32250</name>
</gene>
<keyword evidence="6" id="KW-1185">Reference proteome</keyword>
<evidence type="ECO:0000313" key="5">
    <source>
        <dbReference type="EMBL" id="GGE10788.1"/>
    </source>
</evidence>
<dbReference type="PANTHER" id="PTHR43649:SF14">
    <property type="entry name" value="BLR3389 PROTEIN"/>
    <property type="match status" value="1"/>
</dbReference>
<dbReference type="SUPFAM" id="SSF53850">
    <property type="entry name" value="Periplasmic binding protein-like II"/>
    <property type="match status" value="1"/>
</dbReference>
<evidence type="ECO:0000313" key="6">
    <source>
        <dbReference type="Proteomes" id="UP000644699"/>
    </source>
</evidence>
<comment type="caution">
    <text evidence="5">The sequence shown here is derived from an EMBL/GenBank/DDBJ whole genome shotgun (WGS) entry which is preliminary data.</text>
</comment>
<keyword evidence="3" id="KW-0574">Periplasm</keyword>
<dbReference type="AlphaFoldDB" id="A0A916ZRH7"/>
<evidence type="ECO:0000256" key="2">
    <source>
        <dbReference type="ARBA" id="ARBA00008520"/>
    </source>
</evidence>
<comment type="similarity">
    <text evidence="2">Belongs to the bacterial solute-binding protein 1 family.</text>
</comment>
<sequence>MVPLLGNIIRDRRPARLAPLIGLALAAAALAAPAGARAEGVTLKVFGGSSLDKLAPRQPPEAQKTIENAVIQGFLKAHPEVAAVEWDAQGPQTGALQRLMTAKLADQEMDLIACSAFWTNGAYVRRGLVRALSPEEIAPFAANIEPAALGAFTIGGKVYGVPVTTLSTSTLFYNADLFAKIGIPVPPSYDDLKAAAPKLKAAGVIPLLHQGANVPMWPMWYFETLSQTSGDAVAKTQTDLDGKTRFDDAASTAAFAMIKTWVDDGILSKDSLAIDMDGMRSAFASGKSAMYYGGTWEIPSLREGVKDFRWGTFPFPKMPGAKGEPAHGGGADNGLCLSASIPEAKVRPALDFVAYLTRPDVARLYLEPEEPIATSVKGVAGIDAPYAVALRETTFPKTIKFLDWIWPSEVATATASAISGVVGGTLTPEAAGASVQAAFQTLVDDGTWPPKD</sequence>
<evidence type="ECO:0000256" key="4">
    <source>
        <dbReference type="SAM" id="SignalP"/>
    </source>
</evidence>
<protein>
    <submittedName>
        <fullName evidence="5">ABC transporter substrate-binding protein</fullName>
    </submittedName>
</protein>
<evidence type="ECO:0000256" key="1">
    <source>
        <dbReference type="ARBA" id="ARBA00004418"/>
    </source>
</evidence>
<reference evidence="5" key="1">
    <citation type="journal article" date="2014" name="Int. J. Syst. Evol. Microbiol.">
        <title>Complete genome sequence of Corynebacterium casei LMG S-19264T (=DSM 44701T), isolated from a smear-ripened cheese.</title>
        <authorList>
            <consortium name="US DOE Joint Genome Institute (JGI-PGF)"/>
            <person name="Walter F."/>
            <person name="Albersmeier A."/>
            <person name="Kalinowski J."/>
            <person name="Ruckert C."/>
        </authorList>
    </citation>
    <scope>NUCLEOTIDE SEQUENCE</scope>
    <source>
        <strain evidence="5">CGMCC 1.15367</strain>
    </source>
</reference>
<comment type="subcellular location">
    <subcellularLocation>
        <location evidence="1">Periplasm</location>
    </subcellularLocation>
</comment>
<feature type="signal peptide" evidence="4">
    <location>
        <begin position="1"/>
        <end position="38"/>
    </location>
</feature>
<accession>A0A916ZRH7</accession>
<dbReference type="Proteomes" id="UP000644699">
    <property type="component" value="Unassembled WGS sequence"/>
</dbReference>
<dbReference type="Gene3D" id="3.40.190.10">
    <property type="entry name" value="Periplasmic binding protein-like II"/>
    <property type="match status" value="2"/>
</dbReference>
<dbReference type="RefSeq" id="WP_188910275.1">
    <property type="nucleotide sequence ID" value="NZ_BMIQ01000005.1"/>
</dbReference>
<dbReference type="GO" id="GO:0042597">
    <property type="term" value="C:periplasmic space"/>
    <property type="evidence" value="ECO:0007669"/>
    <property type="project" value="UniProtKB-SubCell"/>
</dbReference>
<dbReference type="EMBL" id="BMIQ01000005">
    <property type="protein sequence ID" value="GGE10788.1"/>
    <property type="molecule type" value="Genomic_DNA"/>
</dbReference>
<evidence type="ECO:0000256" key="3">
    <source>
        <dbReference type="ARBA" id="ARBA00022764"/>
    </source>
</evidence>
<dbReference type="InterPro" id="IPR050490">
    <property type="entry name" value="Bact_solute-bd_prot1"/>
</dbReference>
<proteinExistence type="inferred from homology"/>